<evidence type="ECO:0000259" key="2">
    <source>
        <dbReference type="Pfam" id="PF25876"/>
    </source>
</evidence>
<sequence>MNRVNRQPWIKALPLLLGLGLIGACQDKDAVPLDSKHLPTVITESLSQSQGYSRQLEFSGTVRAANTTGVGFELAGKLSSLLADSGNQVSKGQLLATLDTSLLVAEQRELEAALAQNSADLNLARSTLKRSQELKKQGYASVQQLDELQGKLGSLEGARERLNASLYANSLKQEKSRLLAPFDGSISQRSFNLGEVVPLGQPVFTLVENSAPQGHVGVPADVARSLSQGQWVELRTGSRHLRAQIEGISPAINPVTRTVEIRLSMPANSQVLNGEIIYLSHRQKVDKPGFWVPVSALTDGLRGLWNLYVVVERGQGEFVIERRDVEILYTDKDRAFLTGALAEGDQIVTQGLHKLVVGEQVRPSTQVATR</sequence>
<dbReference type="GO" id="GO:1990281">
    <property type="term" value="C:efflux pump complex"/>
    <property type="evidence" value="ECO:0007669"/>
    <property type="project" value="TreeGrafter"/>
</dbReference>
<dbReference type="PROSITE" id="PS51257">
    <property type="entry name" value="PROKAR_LIPOPROTEIN"/>
    <property type="match status" value="1"/>
</dbReference>
<dbReference type="SUPFAM" id="SSF111369">
    <property type="entry name" value="HlyD-like secretion proteins"/>
    <property type="match status" value="1"/>
</dbReference>
<dbReference type="Gene3D" id="1.10.287.470">
    <property type="entry name" value="Helix hairpin bin"/>
    <property type="match status" value="1"/>
</dbReference>
<reference evidence="4 5" key="1">
    <citation type="submission" date="2022-02" db="EMBL/GenBank/DDBJ databases">
        <title>The genome sequence of Shewanella sp. 3B26.</title>
        <authorList>
            <person name="Du J."/>
        </authorList>
    </citation>
    <scope>NUCLEOTIDE SEQUENCE [LARGE SCALE GENOMIC DNA]</scope>
    <source>
        <strain evidence="4 5">3B26</strain>
    </source>
</reference>
<accession>A0AAJ1EZ76</accession>
<evidence type="ECO:0000313" key="5">
    <source>
        <dbReference type="Proteomes" id="UP001297581"/>
    </source>
</evidence>
<organism evidence="4 5">
    <name type="scientific">Shewanella zhuhaiensis</name>
    <dbReference type="NCBI Taxonomy" id="2919576"/>
    <lineage>
        <taxon>Bacteria</taxon>
        <taxon>Pseudomonadati</taxon>
        <taxon>Pseudomonadota</taxon>
        <taxon>Gammaproteobacteria</taxon>
        <taxon>Alteromonadales</taxon>
        <taxon>Shewanellaceae</taxon>
        <taxon>Shewanella</taxon>
    </lineage>
</organism>
<feature type="domain" description="Multidrug resistance protein MdtA-like alpha-helical hairpin" evidence="2">
    <location>
        <begin position="108"/>
        <end position="166"/>
    </location>
</feature>
<keyword evidence="5" id="KW-1185">Reference proteome</keyword>
<comment type="caution">
    <text evidence="4">The sequence shown here is derived from an EMBL/GenBank/DDBJ whole genome shotgun (WGS) entry which is preliminary data.</text>
</comment>
<protein>
    <submittedName>
        <fullName evidence="4">Efflux RND transporter periplasmic adaptor subunit</fullName>
    </submittedName>
</protein>
<dbReference type="Gene3D" id="2.40.50.100">
    <property type="match status" value="1"/>
</dbReference>
<dbReference type="InterPro" id="IPR058625">
    <property type="entry name" value="MdtA-like_BSH"/>
</dbReference>
<evidence type="ECO:0000259" key="3">
    <source>
        <dbReference type="Pfam" id="PF25917"/>
    </source>
</evidence>
<proteinExistence type="inferred from homology"/>
<dbReference type="InterPro" id="IPR058624">
    <property type="entry name" value="MdtA-like_HH"/>
</dbReference>
<comment type="similarity">
    <text evidence="1">Belongs to the membrane fusion protein (MFP) (TC 8.A.1) family.</text>
</comment>
<dbReference type="RefSeq" id="WP_240590264.1">
    <property type="nucleotide sequence ID" value="NZ_JAKUDL010000002.1"/>
</dbReference>
<dbReference type="EMBL" id="JAKUDL010000002">
    <property type="protein sequence ID" value="MCH4293781.1"/>
    <property type="molecule type" value="Genomic_DNA"/>
</dbReference>
<dbReference type="Proteomes" id="UP001297581">
    <property type="component" value="Unassembled WGS sequence"/>
</dbReference>
<dbReference type="PANTHER" id="PTHR30469:SF11">
    <property type="entry name" value="BLL4320 PROTEIN"/>
    <property type="match status" value="1"/>
</dbReference>
<dbReference type="Pfam" id="PF25876">
    <property type="entry name" value="HH_MFP_RND"/>
    <property type="match status" value="1"/>
</dbReference>
<evidence type="ECO:0000256" key="1">
    <source>
        <dbReference type="ARBA" id="ARBA00009477"/>
    </source>
</evidence>
<dbReference type="AlphaFoldDB" id="A0AAJ1EZ76"/>
<dbReference type="InterPro" id="IPR006143">
    <property type="entry name" value="RND_pump_MFP"/>
</dbReference>
<dbReference type="Gene3D" id="2.40.420.20">
    <property type="match status" value="1"/>
</dbReference>
<gene>
    <name evidence="4" type="ORF">MJ923_05625</name>
</gene>
<dbReference type="PANTHER" id="PTHR30469">
    <property type="entry name" value="MULTIDRUG RESISTANCE PROTEIN MDTA"/>
    <property type="match status" value="1"/>
</dbReference>
<name>A0AAJ1EZ76_9GAMM</name>
<dbReference type="NCBIfam" id="TIGR01730">
    <property type="entry name" value="RND_mfp"/>
    <property type="match status" value="1"/>
</dbReference>
<dbReference type="Pfam" id="PF25917">
    <property type="entry name" value="BSH_RND"/>
    <property type="match status" value="1"/>
</dbReference>
<evidence type="ECO:0000313" key="4">
    <source>
        <dbReference type="EMBL" id="MCH4293781.1"/>
    </source>
</evidence>
<dbReference type="Gene3D" id="2.40.30.170">
    <property type="match status" value="1"/>
</dbReference>
<feature type="domain" description="Multidrug resistance protein MdtA-like barrel-sandwich hybrid" evidence="3">
    <location>
        <begin position="70"/>
        <end position="207"/>
    </location>
</feature>
<dbReference type="GO" id="GO:0015562">
    <property type="term" value="F:efflux transmembrane transporter activity"/>
    <property type="evidence" value="ECO:0007669"/>
    <property type="project" value="TreeGrafter"/>
</dbReference>